<gene>
    <name evidence="1" type="ORF">G9444_1948</name>
</gene>
<accession>A0A1F2Q7E3</accession>
<organism evidence="1 2">
    <name type="scientific">Rhodococcus erythropolis</name>
    <name type="common">Arthrobacter picolinophilus</name>
    <dbReference type="NCBI Taxonomy" id="1833"/>
    <lineage>
        <taxon>Bacteria</taxon>
        <taxon>Bacillati</taxon>
        <taxon>Actinomycetota</taxon>
        <taxon>Actinomycetes</taxon>
        <taxon>Mycobacteriales</taxon>
        <taxon>Nocardiaceae</taxon>
        <taxon>Rhodococcus</taxon>
        <taxon>Rhodococcus erythropolis group</taxon>
    </lineage>
</organism>
<dbReference type="EMBL" id="CP050124">
    <property type="protein sequence ID" value="QIP39192.1"/>
    <property type="molecule type" value="Genomic_DNA"/>
</dbReference>
<name>A0A1F2Q7E3_RHOER</name>
<protein>
    <submittedName>
        <fullName evidence="1">Uncharacterized protein</fullName>
    </submittedName>
</protein>
<reference evidence="1 2" key="1">
    <citation type="submission" date="2020-03" db="EMBL/GenBank/DDBJ databases">
        <title>Screen low temperature-resistant strains for efficient degradation of petroleum hydrocarbons under the low temperature.</title>
        <authorList>
            <person name="Wang Y."/>
            <person name="Chen J."/>
        </authorList>
    </citation>
    <scope>NUCLEOTIDE SEQUENCE [LARGE SCALE GENOMIC DNA]</scope>
    <source>
        <strain evidence="1 2">KB1</strain>
    </source>
</reference>
<dbReference type="Proteomes" id="UP000502345">
    <property type="component" value="Chromosome"/>
</dbReference>
<proteinExistence type="predicted"/>
<sequence length="29" mass="3069">MSSLGEINPLGILQILIYMLFGGSSSTPE</sequence>
<dbReference type="AlphaFoldDB" id="A0A1F2Q7E3"/>
<evidence type="ECO:0000313" key="2">
    <source>
        <dbReference type="Proteomes" id="UP000502345"/>
    </source>
</evidence>
<evidence type="ECO:0000313" key="1">
    <source>
        <dbReference type="EMBL" id="QIP39192.1"/>
    </source>
</evidence>